<sequence length="762" mass="90701">MKNNKIQQTTFWKFLQNRKIEIPIIQRDYAQGRIGKEKLRETFLSDLKKALDNNTTLKLDFVYGSFENNSLNPLDGQQRLTTLWLLHWYIAFKAEKLKENESTFKKFTYETRTSSREFCNKLSEIRVESSDENIVKLIENQTWFFSEWKQDPTIQAMLTMLGGTSIKDNKANDIIDGLAEVFNGTNKEKFLEYWRNLSDDSECPIVFYHLDLLELKLSDDLYIKMNARGKQLTDFENFKADLMGYIKAENIEVETDEKKRIIHKLDTDWTDIFWKNKSPNHKIDEIYYAFINRLLLNCLIAVKVEKNKYIYTAEKLEKENKLFKYLYGDKSNDSNVKYHGFDIYRLEETVVKTGIGKLKTVLNRLESSKADINKLSHPNWVDNSGLSFIPEYEKKDEKYFPTTLTQPQRVVFFAICCYFENGDYHESSFKQWMRVVWNIIENANIETIPAMIGAIRLIDDLADYSHEIYNHLKDRDILTDFAKEQMEEEKEKARQIVDNKEFKDKYDKTWEEKIIEAEKYAFFKGAICFLFRVVEGQYDWGKFDARFEKAKEYFVEKKVKEDYKKDALLLRSFISYFDDWGMFWGMVYDNSIDSWKSLLTNVKWIKPTNCLFDNDLPDFNNWDSQFLEPNDAKKLVHEDLVKSQLLKVVQAGCRLNWRYEHYALYPPRANANWKKYVIGSERNVIFSSLCRETITSEQKLGDLDYFWGWEIYFTLKSNGKKYQWWDCLKEQIETDKWVKVPDVTIDNLEEFLNKIAKSPEVD</sequence>
<dbReference type="AlphaFoldDB" id="A0A644WMV7"/>
<comment type="caution">
    <text evidence="2">The sequence shown here is derived from an EMBL/GenBank/DDBJ whole genome shotgun (WGS) entry which is preliminary data.</text>
</comment>
<dbReference type="InterPro" id="IPR004919">
    <property type="entry name" value="GmrSD_N"/>
</dbReference>
<dbReference type="EMBL" id="VSSQ01001070">
    <property type="protein sequence ID" value="MPM04778.1"/>
    <property type="molecule type" value="Genomic_DNA"/>
</dbReference>
<gene>
    <name evidence="2" type="ORF">SDC9_51058</name>
</gene>
<organism evidence="2">
    <name type="scientific">bioreactor metagenome</name>
    <dbReference type="NCBI Taxonomy" id="1076179"/>
    <lineage>
        <taxon>unclassified sequences</taxon>
        <taxon>metagenomes</taxon>
        <taxon>ecological metagenomes</taxon>
    </lineage>
</organism>
<dbReference type="Pfam" id="PF03235">
    <property type="entry name" value="GmrSD_N"/>
    <property type="match status" value="1"/>
</dbReference>
<accession>A0A644WMV7</accession>
<evidence type="ECO:0000259" key="1">
    <source>
        <dbReference type="Pfam" id="PF03235"/>
    </source>
</evidence>
<evidence type="ECO:0000313" key="2">
    <source>
        <dbReference type="EMBL" id="MPM04778.1"/>
    </source>
</evidence>
<proteinExistence type="predicted"/>
<feature type="domain" description="GmrSD restriction endonucleases N-terminal" evidence="1">
    <location>
        <begin position="13"/>
        <end position="242"/>
    </location>
</feature>
<reference evidence="2" key="1">
    <citation type="submission" date="2019-08" db="EMBL/GenBank/DDBJ databases">
        <authorList>
            <person name="Kucharzyk K."/>
            <person name="Murdoch R.W."/>
            <person name="Higgins S."/>
            <person name="Loffler F."/>
        </authorList>
    </citation>
    <scope>NUCLEOTIDE SEQUENCE</scope>
</reference>
<protein>
    <recommendedName>
        <fullName evidence="1">GmrSD restriction endonucleases N-terminal domain-containing protein</fullName>
    </recommendedName>
</protein>
<name>A0A644WMV7_9ZZZZ</name>